<dbReference type="Pfam" id="PF05201">
    <property type="entry name" value="GlutR_N"/>
    <property type="match status" value="1"/>
</dbReference>
<evidence type="ECO:0000259" key="15">
    <source>
        <dbReference type="Pfam" id="PF00745"/>
    </source>
</evidence>
<reference evidence="18 19" key="1">
    <citation type="journal article" date="2016" name="Nat. Commun.">
        <title>Thousands of microbial genomes shed light on interconnected biogeochemical processes in an aquifer system.</title>
        <authorList>
            <person name="Anantharaman K."/>
            <person name="Brown C.T."/>
            <person name="Hug L.A."/>
            <person name="Sharon I."/>
            <person name="Castelle C.J."/>
            <person name="Probst A.J."/>
            <person name="Thomas B.C."/>
            <person name="Singh A."/>
            <person name="Wilkins M.J."/>
            <person name="Karaoz U."/>
            <person name="Brodie E.L."/>
            <person name="Williams K.H."/>
            <person name="Hubbard S.S."/>
            <person name="Banfield J.F."/>
        </authorList>
    </citation>
    <scope>NUCLEOTIDE SEQUENCE [LARGE SCALE GENOMIC DNA]</scope>
</reference>
<dbReference type="EMBL" id="MFSP01000156">
    <property type="protein sequence ID" value="OGI63370.1"/>
    <property type="molecule type" value="Genomic_DNA"/>
</dbReference>
<dbReference type="PIRSF" id="PIRSF000445">
    <property type="entry name" value="4pyrrol_synth_GluRdtase"/>
    <property type="match status" value="1"/>
</dbReference>
<feature type="binding site" evidence="9 12">
    <location>
        <begin position="188"/>
        <end position="193"/>
    </location>
    <ligand>
        <name>NADP(+)</name>
        <dbReference type="ChEBI" id="CHEBI:58349"/>
    </ligand>
</feature>
<feature type="binding site" evidence="9 11">
    <location>
        <position position="108"/>
    </location>
    <ligand>
        <name>substrate</name>
    </ligand>
</feature>
<dbReference type="InterPro" id="IPR036343">
    <property type="entry name" value="GluRdtase_N_sf"/>
</dbReference>
<evidence type="ECO:0000313" key="18">
    <source>
        <dbReference type="EMBL" id="OGI63370.1"/>
    </source>
</evidence>
<dbReference type="GO" id="GO:0008883">
    <property type="term" value="F:glutamyl-tRNA reductase activity"/>
    <property type="evidence" value="ECO:0007669"/>
    <property type="project" value="UniProtKB-UniRule"/>
</dbReference>
<feature type="domain" description="Tetrapyrrole biosynthesis glutamyl-tRNA reductase dimerisation" evidence="15">
    <location>
        <begin position="319"/>
        <end position="416"/>
    </location>
</feature>
<accession>A0A1F6V106</accession>
<keyword evidence="6 9" id="KW-0627">Porphyrin biosynthesis</keyword>
<dbReference type="Gene3D" id="3.40.50.720">
    <property type="entry name" value="NAD(P)-binding Rossmann-like Domain"/>
    <property type="match status" value="1"/>
</dbReference>
<dbReference type="GO" id="GO:0050661">
    <property type="term" value="F:NADP binding"/>
    <property type="evidence" value="ECO:0007669"/>
    <property type="project" value="InterPro"/>
</dbReference>
<evidence type="ECO:0000256" key="1">
    <source>
        <dbReference type="ARBA" id="ARBA00005059"/>
    </source>
</evidence>
<comment type="similarity">
    <text evidence="2 9 14">Belongs to the glutamyl-tRNA reductase family.</text>
</comment>
<evidence type="ECO:0000256" key="5">
    <source>
        <dbReference type="ARBA" id="ARBA00023002"/>
    </source>
</evidence>
<dbReference type="Pfam" id="PF01488">
    <property type="entry name" value="Shikimate_DH"/>
    <property type="match status" value="1"/>
</dbReference>
<evidence type="ECO:0000256" key="6">
    <source>
        <dbReference type="ARBA" id="ARBA00023244"/>
    </source>
</evidence>
<name>A0A1F6V106_9PROT</name>
<keyword evidence="4 9" id="KW-0521">NADP</keyword>
<evidence type="ECO:0000256" key="4">
    <source>
        <dbReference type="ARBA" id="ARBA00022857"/>
    </source>
</evidence>
<evidence type="ECO:0000256" key="11">
    <source>
        <dbReference type="PIRSR" id="PIRSR000445-2"/>
    </source>
</evidence>
<dbReference type="FunFam" id="3.40.50.720:FF:000031">
    <property type="entry name" value="Glutamyl-tRNA reductase"/>
    <property type="match status" value="1"/>
</dbReference>
<evidence type="ECO:0000256" key="14">
    <source>
        <dbReference type="RuleBase" id="RU000584"/>
    </source>
</evidence>
<dbReference type="PANTHER" id="PTHR43013">
    <property type="entry name" value="GLUTAMYL-TRNA REDUCTASE"/>
    <property type="match status" value="1"/>
</dbReference>
<dbReference type="AlphaFoldDB" id="A0A1F6V106"/>
<dbReference type="CDD" id="cd05213">
    <property type="entry name" value="NAD_bind_Glutamyl_tRNA_reduct"/>
    <property type="match status" value="1"/>
</dbReference>
<evidence type="ECO:0000256" key="9">
    <source>
        <dbReference type="HAMAP-Rule" id="MF_00087"/>
    </source>
</evidence>
<evidence type="ECO:0000256" key="13">
    <source>
        <dbReference type="PIRSR" id="PIRSR000445-4"/>
    </source>
</evidence>
<comment type="subunit">
    <text evidence="9">Homodimer.</text>
</comment>
<dbReference type="NCBIfam" id="TIGR01035">
    <property type="entry name" value="hemA"/>
    <property type="match status" value="1"/>
</dbReference>
<evidence type="ECO:0000313" key="19">
    <source>
        <dbReference type="Proteomes" id="UP000179076"/>
    </source>
</evidence>
<feature type="site" description="Important for activity" evidence="9 13">
    <location>
        <position position="98"/>
    </location>
</feature>
<dbReference type="Proteomes" id="UP000179076">
    <property type="component" value="Unassembled WGS sequence"/>
</dbReference>
<dbReference type="Pfam" id="PF00745">
    <property type="entry name" value="GlutR_dimer"/>
    <property type="match status" value="1"/>
</dbReference>
<dbReference type="SUPFAM" id="SSF69742">
    <property type="entry name" value="Glutamyl tRNA-reductase catalytic, N-terminal domain"/>
    <property type="match status" value="1"/>
</dbReference>
<feature type="domain" description="Glutamyl-tRNA reductase N-terminal" evidence="17">
    <location>
        <begin position="6"/>
        <end position="155"/>
    </location>
</feature>
<evidence type="ECO:0000259" key="17">
    <source>
        <dbReference type="Pfam" id="PF05201"/>
    </source>
</evidence>
<dbReference type="InterPro" id="IPR018214">
    <property type="entry name" value="GluRdtase_CS"/>
</dbReference>
<dbReference type="SUPFAM" id="SSF51735">
    <property type="entry name" value="NAD(P)-binding Rossmann-fold domains"/>
    <property type="match status" value="1"/>
</dbReference>
<dbReference type="InterPro" id="IPR015896">
    <property type="entry name" value="4pyrrol_synth_GluRdtase_dimer"/>
</dbReference>
<evidence type="ECO:0000256" key="10">
    <source>
        <dbReference type="PIRSR" id="PIRSR000445-1"/>
    </source>
</evidence>
<feature type="binding site" evidence="9 11">
    <location>
        <position position="119"/>
    </location>
    <ligand>
        <name>substrate</name>
    </ligand>
</feature>
<feature type="binding site" evidence="9 11">
    <location>
        <begin position="113"/>
        <end position="115"/>
    </location>
    <ligand>
        <name>substrate</name>
    </ligand>
</feature>
<dbReference type="Gene3D" id="3.30.460.30">
    <property type="entry name" value="Glutamyl-tRNA reductase, N-terminal domain"/>
    <property type="match status" value="1"/>
</dbReference>
<dbReference type="EC" id="1.2.1.70" evidence="3 9"/>
<evidence type="ECO:0000256" key="7">
    <source>
        <dbReference type="ARBA" id="ARBA00047464"/>
    </source>
</evidence>
<comment type="domain">
    <text evidence="9">Possesses an unusual extended V-shaped dimeric structure with each monomer consisting of three distinct domains arranged along a curved 'spinal' alpha-helix. The N-terminal catalytic domain specifically recognizes the glutamate moiety of the substrate. The second domain is the NADPH-binding domain, and the third C-terminal domain is responsible for dimerization.</text>
</comment>
<gene>
    <name evidence="9" type="primary">hemA</name>
    <name evidence="18" type="ORF">A2W18_13195</name>
</gene>
<dbReference type="GO" id="GO:0019353">
    <property type="term" value="P:protoporphyrinogen IX biosynthetic process from glutamate"/>
    <property type="evidence" value="ECO:0007669"/>
    <property type="project" value="TreeGrafter"/>
</dbReference>
<protein>
    <recommendedName>
        <fullName evidence="8 9">Glutamyl-tRNA reductase</fullName>
        <shortName evidence="9">GluTR</shortName>
        <ecNumber evidence="3 9">1.2.1.70</ecNumber>
    </recommendedName>
</protein>
<feature type="binding site" evidence="9 11">
    <location>
        <begin position="50"/>
        <end position="53"/>
    </location>
    <ligand>
        <name>substrate</name>
    </ligand>
</feature>
<dbReference type="FunFam" id="3.30.460.30:FF:000001">
    <property type="entry name" value="Glutamyl-tRNA reductase"/>
    <property type="match status" value="1"/>
</dbReference>
<comment type="catalytic activity">
    <reaction evidence="7 9 14">
        <text>(S)-4-amino-5-oxopentanoate + tRNA(Glu) + NADP(+) = L-glutamyl-tRNA(Glu) + NADPH + H(+)</text>
        <dbReference type="Rhea" id="RHEA:12344"/>
        <dbReference type="Rhea" id="RHEA-COMP:9663"/>
        <dbReference type="Rhea" id="RHEA-COMP:9680"/>
        <dbReference type="ChEBI" id="CHEBI:15378"/>
        <dbReference type="ChEBI" id="CHEBI:57501"/>
        <dbReference type="ChEBI" id="CHEBI:57783"/>
        <dbReference type="ChEBI" id="CHEBI:58349"/>
        <dbReference type="ChEBI" id="CHEBI:78442"/>
        <dbReference type="ChEBI" id="CHEBI:78520"/>
        <dbReference type="EC" id="1.2.1.70"/>
    </reaction>
</comment>
<evidence type="ECO:0000259" key="16">
    <source>
        <dbReference type="Pfam" id="PF01488"/>
    </source>
</evidence>
<dbReference type="InterPro" id="IPR036291">
    <property type="entry name" value="NAD(P)-bd_dom_sf"/>
</dbReference>
<dbReference type="InterPro" id="IPR015895">
    <property type="entry name" value="4pyrrol_synth_GluRdtase_N"/>
</dbReference>
<comment type="caution">
    <text evidence="18">The sequence shown here is derived from an EMBL/GenBank/DDBJ whole genome shotgun (WGS) entry which is preliminary data.</text>
</comment>
<dbReference type="PROSITE" id="PS00747">
    <property type="entry name" value="GLUTR"/>
    <property type="match status" value="1"/>
</dbReference>
<dbReference type="UniPathway" id="UPA00251">
    <property type="reaction ID" value="UER00316"/>
</dbReference>
<feature type="domain" description="Quinate/shikimate 5-dehydrogenase/glutamyl-tRNA reductase" evidence="16">
    <location>
        <begin position="171"/>
        <end position="305"/>
    </location>
</feature>
<evidence type="ECO:0000256" key="8">
    <source>
        <dbReference type="ARBA" id="ARBA00068659"/>
    </source>
</evidence>
<evidence type="ECO:0000256" key="2">
    <source>
        <dbReference type="ARBA" id="ARBA00005916"/>
    </source>
</evidence>
<comment type="pathway">
    <text evidence="1 9 14">Porphyrin-containing compound metabolism; protoporphyrin-IX biosynthesis; 5-aminolevulinate from L-glutamyl-tRNA(Glu): step 1/2.</text>
</comment>
<keyword evidence="5 9" id="KW-0560">Oxidoreductase</keyword>
<evidence type="ECO:0000256" key="12">
    <source>
        <dbReference type="PIRSR" id="PIRSR000445-3"/>
    </source>
</evidence>
<evidence type="ECO:0000256" key="3">
    <source>
        <dbReference type="ARBA" id="ARBA00012970"/>
    </source>
</evidence>
<dbReference type="InterPro" id="IPR036453">
    <property type="entry name" value="GluRdtase_dimer_dom_sf"/>
</dbReference>
<comment type="miscellaneous">
    <text evidence="9">During catalysis, the active site Cys acts as a nucleophile attacking the alpha-carbonyl group of tRNA-bound glutamate with the formation of a thioester intermediate between enzyme and glutamate, and the concomitant release of tRNA(Glu). The thioester intermediate is finally reduced by direct hydride transfer from NADPH, to form the product GSA.</text>
</comment>
<dbReference type="PANTHER" id="PTHR43013:SF1">
    <property type="entry name" value="GLUTAMYL-TRNA REDUCTASE"/>
    <property type="match status" value="1"/>
</dbReference>
<dbReference type="SUPFAM" id="SSF69075">
    <property type="entry name" value="Glutamyl tRNA-reductase dimerization domain"/>
    <property type="match status" value="1"/>
</dbReference>
<feature type="active site" description="Nucleophile" evidence="9 10">
    <location>
        <position position="51"/>
    </location>
</feature>
<dbReference type="HAMAP" id="MF_00087">
    <property type="entry name" value="Glu_tRNA_reductase"/>
    <property type="match status" value="1"/>
</dbReference>
<comment type="function">
    <text evidence="9">Catalyzes the NADPH-dependent reduction of glutamyl-tRNA(Glu) to glutamate 1-semialdehyde (GSA).</text>
</comment>
<sequence length="419" mass="45941">MRLLALGINHQTAPLALRERAVFNPDQLADALHDVVKECGIAGEATILSTCNRTELYCGTEHVDGADIIEWLVRYQQLPFEDIRSCLYTHPDQAAVKHAFRVAAGLDSMVLGEPQILGQMKEAFATAHKAGVTGKLLNRLFQQTFAVAKQVRTDTAIGVSPVSVASASVLLARRLYSDLAQQTVLLIGAGDTITLCARHLKEHGIGHMIVANRTLERARGLADALGAEGISLAEMPTRLADADIVISSTASQLPILGKGAVESALKTRRHRPMLLIDLAVPRDIEAEVAEMDDVYLYAIDDLKDIVQENVQSREAAAHEAEKIIDTRVVDFMRWLRALDAVPTIRALRESADAIRETELRRARQKLARGEDPAVVLEQLARALTNKFTHAPSDTLRRADHDGNDELAAAARRLFNLDDE</sequence>
<dbReference type="InterPro" id="IPR006151">
    <property type="entry name" value="Shikm_DH/Glu-tRNA_Rdtase"/>
</dbReference>
<dbReference type="InterPro" id="IPR000343">
    <property type="entry name" value="4pyrrol_synth_GluRdtase"/>
</dbReference>
<proteinExistence type="inferred from homology"/>
<organism evidence="18 19">
    <name type="scientific">Candidatus Muproteobacteria bacterium RBG_16_60_9</name>
    <dbReference type="NCBI Taxonomy" id="1817755"/>
    <lineage>
        <taxon>Bacteria</taxon>
        <taxon>Pseudomonadati</taxon>
        <taxon>Pseudomonadota</taxon>
        <taxon>Candidatus Muproteobacteria</taxon>
    </lineage>
</organism>